<feature type="non-terminal residue" evidence="4">
    <location>
        <position position="1"/>
    </location>
</feature>
<evidence type="ECO:0000313" key="4">
    <source>
        <dbReference type="EMBL" id="GFH22952.1"/>
    </source>
</evidence>
<evidence type="ECO:0000259" key="3">
    <source>
        <dbReference type="SMART" id="SM01329"/>
    </source>
</evidence>
<dbReference type="GO" id="GO:0005739">
    <property type="term" value="C:mitochondrion"/>
    <property type="evidence" value="ECO:0007669"/>
    <property type="project" value="TreeGrafter"/>
</dbReference>
<dbReference type="Proteomes" id="UP000485058">
    <property type="component" value="Unassembled WGS sequence"/>
</dbReference>
<dbReference type="EMBL" id="BLLF01002161">
    <property type="protein sequence ID" value="GFH22952.1"/>
    <property type="molecule type" value="Genomic_DNA"/>
</dbReference>
<reference evidence="4 5" key="1">
    <citation type="submission" date="2020-02" db="EMBL/GenBank/DDBJ databases">
        <title>Draft genome sequence of Haematococcus lacustris strain NIES-144.</title>
        <authorList>
            <person name="Morimoto D."/>
            <person name="Nakagawa S."/>
            <person name="Yoshida T."/>
            <person name="Sawayama S."/>
        </authorList>
    </citation>
    <scope>NUCLEOTIDE SEQUENCE [LARGE SCALE GENOMIC DNA]</scope>
    <source>
        <strain evidence="4 5">NIES-144</strain>
    </source>
</reference>
<comment type="similarity">
    <text evidence="1">Belongs to the isocitrate and isopropylmalate dehydrogenases family.</text>
</comment>
<organism evidence="4 5">
    <name type="scientific">Haematococcus lacustris</name>
    <name type="common">Green alga</name>
    <name type="synonym">Haematococcus pluvialis</name>
    <dbReference type="NCBI Taxonomy" id="44745"/>
    <lineage>
        <taxon>Eukaryota</taxon>
        <taxon>Viridiplantae</taxon>
        <taxon>Chlorophyta</taxon>
        <taxon>core chlorophytes</taxon>
        <taxon>Chlorophyceae</taxon>
        <taxon>CS clade</taxon>
        <taxon>Chlamydomonadales</taxon>
        <taxon>Haematococcaceae</taxon>
        <taxon>Haematococcus</taxon>
    </lineage>
</organism>
<gene>
    <name evidence="4" type="ORF">HaLaN_20492</name>
</gene>
<dbReference type="SUPFAM" id="SSF53659">
    <property type="entry name" value="Isocitrate/Isopropylmalate dehydrogenase-like"/>
    <property type="match status" value="1"/>
</dbReference>
<evidence type="ECO:0000256" key="1">
    <source>
        <dbReference type="ARBA" id="ARBA00007769"/>
    </source>
</evidence>
<name>A0A6A0A1M0_HAELA</name>
<dbReference type="GO" id="GO:0006099">
    <property type="term" value="P:tricarboxylic acid cycle"/>
    <property type="evidence" value="ECO:0007669"/>
    <property type="project" value="UniProtKB-KW"/>
</dbReference>
<dbReference type="SMART" id="SM01329">
    <property type="entry name" value="Iso_dh"/>
    <property type="match status" value="1"/>
</dbReference>
<feature type="domain" description="Isopropylmalate dehydrogenase-like" evidence="3">
    <location>
        <begin position="1"/>
        <end position="154"/>
    </location>
</feature>
<keyword evidence="5" id="KW-1185">Reference proteome</keyword>
<dbReference type="GO" id="GO:0004449">
    <property type="term" value="F:isocitrate dehydrogenase (NAD+) activity"/>
    <property type="evidence" value="ECO:0007669"/>
    <property type="project" value="TreeGrafter"/>
</dbReference>
<feature type="non-terminal residue" evidence="4">
    <location>
        <position position="154"/>
    </location>
</feature>
<dbReference type="GO" id="GO:0006102">
    <property type="term" value="P:isocitrate metabolic process"/>
    <property type="evidence" value="ECO:0007669"/>
    <property type="project" value="TreeGrafter"/>
</dbReference>
<proteinExistence type="inferred from homology"/>
<dbReference type="Pfam" id="PF00180">
    <property type="entry name" value="Iso_dh"/>
    <property type="match status" value="1"/>
</dbReference>
<evidence type="ECO:0000256" key="2">
    <source>
        <dbReference type="ARBA" id="ARBA00022532"/>
    </source>
</evidence>
<comment type="caution">
    <text evidence="4">The sequence shown here is derived from an EMBL/GenBank/DDBJ whole genome shotgun (WGS) entry which is preliminary data.</text>
</comment>
<sequence>MECVRHALWPVSELCVVGHCAACRFDDLSGSLPDGSPRQSVPQEVLESIRRNGVALKGTLFTALDKKNTNTQSVNVQLRKDLDLWVNLVHCVSLPGLTTRYNNLDIVVIRENTEGEYSGLEHEVVEDVIESLKVITYDKSYRTAQYAFEYALLN</sequence>
<dbReference type="Gene3D" id="3.40.718.10">
    <property type="entry name" value="Isopropylmalate Dehydrogenase"/>
    <property type="match status" value="1"/>
</dbReference>
<dbReference type="PANTHER" id="PTHR11835:SF42">
    <property type="entry name" value="ISOCITRATE DEHYDROGENASE [NAD] SUBUNIT BETA, MITOCHONDRIAL"/>
    <property type="match status" value="1"/>
</dbReference>
<keyword evidence="2" id="KW-0816">Tricarboxylic acid cycle</keyword>
<dbReference type="PANTHER" id="PTHR11835">
    <property type="entry name" value="DECARBOXYLATING DEHYDROGENASES-ISOCITRATE, ISOPROPYLMALATE, TARTRATE"/>
    <property type="match status" value="1"/>
</dbReference>
<protein>
    <submittedName>
        <fullName evidence="4">Iso_dh domain-containing protein</fullName>
    </submittedName>
</protein>
<evidence type="ECO:0000313" key="5">
    <source>
        <dbReference type="Proteomes" id="UP000485058"/>
    </source>
</evidence>
<dbReference type="AlphaFoldDB" id="A0A6A0A1M0"/>
<dbReference type="InterPro" id="IPR024084">
    <property type="entry name" value="IsoPropMal-DH-like_dom"/>
</dbReference>
<accession>A0A6A0A1M0</accession>